<dbReference type="InterPro" id="IPR029154">
    <property type="entry name" value="HIBADH-like_NADP-bd"/>
</dbReference>
<dbReference type="GO" id="GO:0006574">
    <property type="term" value="P:L-valine catabolic process"/>
    <property type="evidence" value="ECO:0007669"/>
    <property type="project" value="UniProtKB-UniPathway"/>
</dbReference>
<dbReference type="Proteomes" id="UP000551127">
    <property type="component" value="Unassembled WGS sequence"/>
</dbReference>
<evidence type="ECO:0000256" key="5">
    <source>
        <dbReference type="ARBA" id="ARBA00022946"/>
    </source>
</evidence>
<evidence type="ECO:0000256" key="9">
    <source>
        <dbReference type="ARBA" id="ARBA00049197"/>
    </source>
</evidence>
<evidence type="ECO:0000259" key="12">
    <source>
        <dbReference type="Pfam" id="PF14833"/>
    </source>
</evidence>
<organism evidence="13 14">
    <name type="scientific">Bucorvus abyssinicus</name>
    <name type="common">Northern ground-hornbill</name>
    <name type="synonym">Abyssinian ground-hornbill</name>
    <dbReference type="NCBI Taxonomy" id="153643"/>
    <lineage>
        <taxon>Eukaryota</taxon>
        <taxon>Metazoa</taxon>
        <taxon>Chordata</taxon>
        <taxon>Craniata</taxon>
        <taxon>Vertebrata</taxon>
        <taxon>Euteleostomi</taxon>
        <taxon>Archelosauria</taxon>
        <taxon>Archosauria</taxon>
        <taxon>Dinosauria</taxon>
        <taxon>Saurischia</taxon>
        <taxon>Theropoda</taxon>
        <taxon>Coelurosauria</taxon>
        <taxon>Aves</taxon>
        <taxon>Neognathae</taxon>
        <taxon>Neoaves</taxon>
        <taxon>Telluraves</taxon>
        <taxon>Coraciimorphae</taxon>
        <taxon>Bucerotiformes</taxon>
        <taxon>Bucorvidae</taxon>
        <taxon>Bucorvus</taxon>
    </lineage>
</organism>
<comment type="caution">
    <text evidence="13">The sequence shown here is derived from an EMBL/GenBank/DDBJ whole genome shotgun (WGS) entry which is preliminary data.</text>
</comment>
<comment type="subcellular location">
    <subcellularLocation>
        <location evidence="1">Mitochondrion</location>
    </subcellularLocation>
</comment>
<dbReference type="PANTHER" id="PTHR22981:SF7">
    <property type="entry name" value="3-HYDROXYISOBUTYRATE DEHYDROGENASE, MITOCHONDRIAL"/>
    <property type="match status" value="1"/>
</dbReference>
<dbReference type="Pfam" id="PF03446">
    <property type="entry name" value="NAD_binding_2"/>
    <property type="match status" value="1"/>
</dbReference>
<reference evidence="13 14" key="1">
    <citation type="submission" date="2019-09" db="EMBL/GenBank/DDBJ databases">
        <title>Bird 10,000 Genomes (B10K) Project - Family phase.</title>
        <authorList>
            <person name="Zhang G."/>
        </authorList>
    </citation>
    <scope>NUCLEOTIDE SEQUENCE [LARGE SCALE GENOMIC DNA]</scope>
    <source>
        <strain evidence="13">B10K-DU-012-80</strain>
    </source>
</reference>
<keyword evidence="6 10" id="KW-0560">Oxidoreductase</keyword>
<evidence type="ECO:0000256" key="1">
    <source>
        <dbReference type="ARBA" id="ARBA00004173"/>
    </source>
</evidence>
<evidence type="ECO:0000256" key="2">
    <source>
        <dbReference type="ARBA" id="ARBA00005109"/>
    </source>
</evidence>
<comment type="similarity">
    <text evidence="3">Belongs to the HIBADH-related family. 3-hydroxyisobutyrate dehydrogenase subfamily.</text>
</comment>
<dbReference type="FunFam" id="1.10.1040.10:FF:000006">
    <property type="entry name" value="3-hydroxyisobutyrate dehydrogenase"/>
    <property type="match status" value="1"/>
</dbReference>
<evidence type="ECO:0000313" key="14">
    <source>
        <dbReference type="Proteomes" id="UP000551127"/>
    </source>
</evidence>
<evidence type="ECO:0000259" key="11">
    <source>
        <dbReference type="Pfam" id="PF03446"/>
    </source>
</evidence>
<evidence type="ECO:0000256" key="10">
    <source>
        <dbReference type="RuleBase" id="RU910714"/>
    </source>
</evidence>
<dbReference type="Gene3D" id="3.40.50.720">
    <property type="entry name" value="NAD(P)-binding Rossmann-like Domain"/>
    <property type="match status" value="1"/>
</dbReference>
<dbReference type="OrthoDB" id="435038at2759"/>
<dbReference type="FunFam" id="3.40.50.720:FF:000119">
    <property type="entry name" value="3-hydroxyisobutyrate dehydrogenase"/>
    <property type="match status" value="1"/>
</dbReference>
<dbReference type="PANTHER" id="PTHR22981">
    <property type="entry name" value="3-HYDROXYISOBUTYRATE DEHYDROGENASE-RELATED"/>
    <property type="match status" value="1"/>
</dbReference>
<dbReference type="NCBIfam" id="TIGR01692">
    <property type="entry name" value="HIBADH"/>
    <property type="match status" value="1"/>
</dbReference>
<feature type="non-terminal residue" evidence="13">
    <location>
        <position position="360"/>
    </location>
</feature>
<dbReference type="GO" id="GO:0008442">
    <property type="term" value="F:3-hydroxyisobutyrate dehydrogenase activity"/>
    <property type="evidence" value="ECO:0007669"/>
    <property type="project" value="UniProtKB-EC"/>
</dbReference>
<dbReference type="InterPro" id="IPR008927">
    <property type="entry name" value="6-PGluconate_DH-like_C_sf"/>
</dbReference>
<gene>
    <name evidence="13" type="primary">Hibadh</name>
    <name evidence="13" type="ORF">BUCABY_R05555</name>
</gene>
<dbReference type="InterPro" id="IPR036291">
    <property type="entry name" value="NAD(P)-bd_dom_sf"/>
</dbReference>
<sequence>VGCVSCRSQRARSGGRWWRAGRWRYGWRLPGGHSTRGRSMAAAVVLGGPAGWWRWHRRVRAARAAMVCSRAMASKTPVGFIGLGNMGNPMAKNLIKHGYPVIAYDVFPEACKDFQDLGAQVMDSPADVAERADRIITMLPSSPNAKEVYTGANGILKKVKKGSLLIDSSTIDPAVSKELAKAVEKMGAVFMDAPVSGAGNLTFMVGGVEQEFDAAKELLTCMGSNVVYCGEVGTGQAAKICNNMLLAISMIGTAETMNLGIRLGLDPKLLAKILNMSSGRCWSSDTYNPVPGVMEGVPSANNYQGGFGTTLMAKDLGLAQISATNTKTPVPLGSQAHQIYRMMCAKGYAMKDFSAVFQFL</sequence>
<dbReference type="InterPro" id="IPR006115">
    <property type="entry name" value="6PGDH_NADP-bd"/>
</dbReference>
<keyword evidence="7 10" id="KW-0520">NAD</keyword>
<dbReference type="Pfam" id="PF14833">
    <property type="entry name" value="NAD_binding_11"/>
    <property type="match status" value="1"/>
</dbReference>
<comment type="catalytic activity">
    <reaction evidence="9 10">
        <text>3-hydroxy-2-methylpropanoate + NAD(+) = 2-methyl-3-oxopropanoate + NADH + H(+)</text>
        <dbReference type="Rhea" id="RHEA:17681"/>
        <dbReference type="ChEBI" id="CHEBI:11805"/>
        <dbReference type="ChEBI" id="CHEBI:15378"/>
        <dbReference type="ChEBI" id="CHEBI:57540"/>
        <dbReference type="ChEBI" id="CHEBI:57700"/>
        <dbReference type="ChEBI" id="CHEBI:57945"/>
        <dbReference type="EC" id="1.1.1.31"/>
    </reaction>
</comment>
<evidence type="ECO:0000313" key="13">
    <source>
        <dbReference type="EMBL" id="NWR53969.1"/>
    </source>
</evidence>
<evidence type="ECO:0000256" key="6">
    <source>
        <dbReference type="ARBA" id="ARBA00023002"/>
    </source>
</evidence>
<keyword evidence="4 10" id="KW-0101">Branched-chain amino acid catabolism</keyword>
<feature type="domain" description="3-hydroxyisobutyrate dehydrogenase-like NAD-binding" evidence="12">
    <location>
        <begin position="233"/>
        <end position="359"/>
    </location>
</feature>
<protein>
    <recommendedName>
        <fullName evidence="10">3-hydroxyisobutyrate dehydrogenase</fullName>
        <shortName evidence="10">HIBADH</shortName>
        <ecNumber evidence="10">1.1.1.31</ecNumber>
    </recommendedName>
</protein>
<evidence type="ECO:0000256" key="4">
    <source>
        <dbReference type="ARBA" id="ARBA00022456"/>
    </source>
</evidence>
<dbReference type="InterPro" id="IPR002204">
    <property type="entry name" value="3-OH-isobutyrate_DH-rel_CS"/>
</dbReference>
<dbReference type="EC" id="1.1.1.31" evidence="10"/>
<evidence type="ECO:0000256" key="3">
    <source>
        <dbReference type="ARBA" id="ARBA00006013"/>
    </source>
</evidence>
<keyword evidence="14" id="KW-1185">Reference proteome</keyword>
<dbReference type="PROSITE" id="PS00895">
    <property type="entry name" value="3_HYDROXYISOBUT_DH"/>
    <property type="match status" value="1"/>
</dbReference>
<evidence type="ECO:0000256" key="7">
    <source>
        <dbReference type="ARBA" id="ARBA00023027"/>
    </source>
</evidence>
<feature type="non-terminal residue" evidence="13">
    <location>
        <position position="1"/>
    </location>
</feature>
<evidence type="ECO:0000256" key="8">
    <source>
        <dbReference type="ARBA" id="ARBA00023128"/>
    </source>
</evidence>
<keyword evidence="8" id="KW-0496">Mitochondrion</keyword>
<dbReference type="UniPathway" id="UPA00362"/>
<dbReference type="EMBL" id="VYZL01000105">
    <property type="protein sequence ID" value="NWR53969.1"/>
    <property type="molecule type" value="Genomic_DNA"/>
</dbReference>
<dbReference type="GO" id="GO:0050661">
    <property type="term" value="F:NADP binding"/>
    <property type="evidence" value="ECO:0007669"/>
    <property type="project" value="InterPro"/>
</dbReference>
<keyword evidence="5" id="KW-0809">Transit peptide</keyword>
<accession>A0A7K4Y4Q9</accession>
<dbReference type="SUPFAM" id="SSF51735">
    <property type="entry name" value="NAD(P)-binding Rossmann-fold domains"/>
    <property type="match status" value="1"/>
</dbReference>
<proteinExistence type="inferred from homology"/>
<dbReference type="AlphaFoldDB" id="A0A7K4Y4Q9"/>
<dbReference type="SUPFAM" id="SSF48179">
    <property type="entry name" value="6-phosphogluconate dehydrogenase C-terminal domain-like"/>
    <property type="match status" value="1"/>
</dbReference>
<comment type="pathway">
    <text evidence="2 10">Amino-acid degradation; L-valine degradation.</text>
</comment>
<dbReference type="InterPro" id="IPR011548">
    <property type="entry name" value="HIBADH"/>
</dbReference>
<dbReference type="Gene3D" id="1.10.1040.10">
    <property type="entry name" value="N-(1-d-carboxylethyl)-l-norvaline Dehydrogenase, domain 2"/>
    <property type="match status" value="1"/>
</dbReference>
<name>A0A7K4Y4Q9_BUCAB</name>
<dbReference type="GO" id="GO:0051287">
    <property type="term" value="F:NAD binding"/>
    <property type="evidence" value="ECO:0007669"/>
    <property type="project" value="InterPro"/>
</dbReference>
<dbReference type="GO" id="GO:0005739">
    <property type="term" value="C:mitochondrion"/>
    <property type="evidence" value="ECO:0007669"/>
    <property type="project" value="UniProtKB-SubCell"/>
</dbReference>
<feature type="domain" description="6-phosphogluconate dehydrogenase NADP-binding" evidence="11">
    <location>
        <begin position="78"/>
        <end position="230"/>
    </location>
</feature>
<dbReference type="InterPro" id="IPR013328">
    <property type="entry name" value="6PGD_dom2"/>
</dbReference>